<protein>
    <submittedName>
        <fullName evidence="2">Uncharacterized protein</fullName>
    </submittedName>
</protein>
<feature type="compositionally biased region" description="Basic residues" evidence="1">
    <location>
        <begin position="93"/>
        <end position="102"/>
    </location>
</feature>
<comment type="caution">
    <text evidence="2">The sequence shown here is derived from an EMBL/GenBank/DDBJ whole genome shotgun (WGS) entry which is preliminary data.</text>
</comment>
<gene>
    <name evidence="2" type="ORF">ACFPPB_01950</name>
</gene>
<feature type="region of interest" description="Disordered" evidence="1">
    <location>
        <begin position="39"/>
        <end position="102"/>
    </location>
</feature>
<evidence type="ECO:0000256" key="1">
    <source>
        <dbReference type="SAM" id="MobiDB-lite"/>
    </source>
</evidence>
<proteinExistence type="predicted"/>
<accession>A0ABW0STH2</accession>
<reference evidence="3" key="1">
    <citation type="journal article" date="2019" name="Int. J. Syst. Evol. Microbiol.">
        <title>The Global Catalogue of Microorganisms (GCM) 10K type strain sequencing project: providing services to taxonomists for standard genome sequencing and annotation.</title>
        <authorList>
            <consortium name="The Broad Institute Genomics Platform"/>
            <consortium name="The Broad Institute Genome Sequencing Center for Infectious Disease"/>
            <person name="Wu L."/>
            <person name="Ma J."/>
        </authorList>
    </citation>
    <scope>NUCLEOTIDE SEQUENCE [LARGE SCALE GENOMIC DNA]</scope>
    <source>
        <strain evidence="3">CGMCC 1.13587</strain>
    </source>
</reference>
<name>A0ABW0STH2_9GAMM</name>
<dbReference type="Proteomes" id="UP001596111">
    <property type="component" value="Unassembled WGS sequence"/>
</dbReference>
<dbReference type="RefSeq" id="WP_377323883.1">
    <property type="nucleotide sequence ID" value="NZ_JBHSNG010000002.1"/>
</dbReference>
<keyword evidence="3" id="KW-1185">Reference proteome</keyword>
<evidence type="ECO:0000313" key="3">
    <source>
        <dbReference type="Proteomes" id="UP001596111"/>
    </source>
</evidence>
<evidence type="ECO:0000313" key="2">
    <source>
        <dbReference type="EMBL" id="MFC5579883.1"/>
    </source>
</evidence>
<sequence length="102" mass="10886">MSDTIELLEAIGRNATLRHASADELAPILEQAKASAALKSAVAAGDSSLLSEEFGHKPNHSPQISNSPGHEEDEPDHDDDDKPHHPSEPGHGASHKHTPHKQ</sequence>
<dbReference type="EMBL" id="JBHSNG010000002">
    <property type="protein sequence ID" value="MFC5579883.1"/>
    <property type="molecule type" value="Genomic_DNA"/>
</dbReference>
<organism evidence="2 3">
    <name type="scientific">Rhodanobacter terrae</name>
    <dbReference type="NCBI Taxonomy" id="418647"/>
    <lineage>
        <taxon>Bacteria</taxon>
        <taxon>Pseudomonadati</taxon>
        <taxon>Pseudomonadota</taxon>
        <taxon>Gammaproteobacteria</taxon>
        <taxon>Lysobacterales</taxon>
        <taxon>Rhodanobacteraceae</taxon>
        <taxon>Rhodanobacter</taxon>
    </lineage>
</organism>